<keyword evidence="1" id="KW-0812">Transmembrane</keyword>
<dbReference type="Proteomes" id="UP000011014">
    <property type="component" value="Unassembled WGS sequence"/>
</dbReference>
<evidence type="ECO:0000313" key="2">
    <source>
        <dbReference type="EMBL" id="CBY34025.1"/>
    </source>
</evidence>
<keyword evidence="1" id="KW-1133">Transmembrane helix</keyword>
<accession>E4YET8</accession>
<reference evidence="2" key="1">
    <citation type="journal article" date="2010" name="Science">
        <title>Plasticity of animal genome architecture unmasked by rapid evolution of a pelagic tunicate.</title>
        <authorList>
            <person name="Denoeud F."/>
            <person name="Henriet S."/>
            <person name="Mungpakdee S."/>
            <person name="Aury J.M."/>
            <person name="Da Silva C."/>
            <person name="Brinkmann H."/>
            <person name="Mikhaleva J."/>
            <person name="Olsen L.C."/>
            <person name="Jubin C."/>
            <person name="Canestro C."/>
            <person name="Bouquet J.M."/>
            <person name="Danks G."/>
            <person name="Poulain J."/>
            <person name="Campsteijn C."/>
            <person name="Adamski M."/>
            <person name="Cross I."/>
            <person name="Yadetie F."/>
            <person name="Muffato M."/>
            <person name="Louis A."/>
            <person name="Butcher S."/>
            <person name="Tsagkogeorga G."/>
            <person name="Konrad A."/>
            <person name="Singh S."/>
            <person name="Jensen M.F."/>
            <person name="Cong E.H."/>
            <person name="Eikeseth-Otteraa H."/>
            <person name="Noel B."/>
            <person name="Anthouard V."/>
            <person name="Porcel B.M."/>
            <person name="Kachouri-Lafond R."/>
            <person name="Nishino A."/>
            <person name="Ugolini M."/>
            <person name="Chourrout P."/>
            <person name="Nishida H."/>
            <person name="Aasland R."/>
            <person name="Huzurbazar S."/>
            <person name="Westhof E."/>
            <person name="Delsuc F."/>
            <person name="Lehrach H."/>
            <person name="Reinhardt R."/>
            <person name="Weissenbach J."/>
            <person name="Roy S.W."/>
            <person name="Artiguenave F."/>
            <person name="Postlethwait J.H."/>
            <person name="Manak J.R."/>
            <person name="Thompson E.M."/>
            <person name="Jaillon O."/>
            <person name="Du Pasquier L."/>
            <person name="Boudinot P."/>
            <person name="Liberles D.A."/>
            <person name="Volff J.N."/>
            <person name="Philippe H."/>
            <person name="Lenhard B."/>
            <person name="Roest Crollius H."/>
            <person name="Wincker P."/>
            <person name="Chourrout D."/>
        </authorList>
    </citation>
    <scope>NUCLEOTIDE SEQUENCE [LARGE SCALE GENOMIC DNA]</scope>
</reference>
<sequence>MHMETKDQTGIPPVNLQRIGFRPLHLYLIFLLVCLLVCVHDHSPYHQSDGTILKEWHFIVKYWLRAPVSIEVRTIITRQKIHECLSHSQDC</sequence>
<proteinExistence type="predicted"/>
<gene>
    <name evidence="2" type="ORF">GSOID_T00022003001</name>
</gene>
<feature type="transmembrane region" description="Helical" evidence="1">
    <location>
        <begin position="20"/>
        <end position="39"/>
    </location>
</feature>
<keyword evidence="1" id="KW-0472">Membrane</keyword>
<dbReference type="EMBL" id="FN654469">
    <property type="protein sequence ID" value="CBY34025.1"/>
    <property type="molecule type" value="Genomic_DNA"/>
</dbReference>
<evidence type="ECO:0000256" key="1">
    <source>
        <dbReference type="SAM" id="Phobius"/>
    </source>
</evidence>
<organism evidence="2">
    <name type="scientific">Oikopleura dioica</name>
    <name type="common">Tunicate</name>
    <dbReference type="NCBI Taxonomy" id="34765"/>
    <lineage>
        <taxon>Eukaryota</taxon>
        <taxon>Metazoa</taxon>
        <taxon>Chordata</taxon>
        <taxon>Tunicata</taxon>
        <taxon>Appendicularia</taxon>
        <taxon>Copelata</taxon>
        <taxon>Oikopleuridae</taxon>
        <taxon>Oikopleura</taxon>
    </lineage>
</organism>
<protein>
    <submittedName>
        <fullName evidence="2">Uncharacterized protein</fullName>
    </submittedName>
</protein>
<dbReference type="AlphaFoldDB" id="E4YET8"/>
<name>E4YET8_OIKDI</name>